<accession>A0ABV0VA30</accession>
<sequence>MRLPSSYQLFGLTTNINVTVGTSQYQDQADQCKELKKWVTQQEEELRRIYGEEVEIFPSPLLLQEMEGARGCQPTPVSPAFIPGRIRSSLPPTVPATSISSRRRRHHRKPSSSPTTSEMSTLTATSSGPFTPTAASVESSTSAATPESTEFPAGFGSRPGWRRSRRAVVFGEVRTDASYPSTEGPSAMVSSQLLSPELVGGHPAPSAGRQSPVQPPALNWVQARLERMKEDFMKGRCCDFVLHLMDHPEDLNLEHSVLQAEFIVEGWLDAPAPLSAGGPFDPLLVAVRAAQSSKDSEPQPAAKPLDSTGPSVHCQATGPSARVQRGVQWRAASHPSS</sequence>
<protein>
    <submittedName>
        <fullName evidence="2">Uncharacterized protein</fullName>
    </submittedName>
</protein>
<dbReference type="Proteomes" id="UP001482620">
    <property type="component" value="Unassembled WGS sequence"/>
</dbReference>
<gene>
    <name evidence="2" type="ORF">ILYODFUR_037581</name>
</gene>
<feature type="compositionally biased region" description="Basic residues" evidence="1">
    <location>
        <begin position="101"/>
        <end position="110"/>
    </location>
</feature>
<feature type="compositionally biased region" description="Low complexity" evidence="1">
    <location>
        <begin position="111"/>
        <end position="123"/>
    </location>
</feature>
<comment type="caution">
    <text evidence="2">The sequence shown here is derived from an EMBL/GenBank/DDBJ whole genome shotgun (WGS) entry which is preliminary data.</text>
</comment>
<organism evidence="2 3">
    <name type="scientific">Ilyodon furcidens</name>
    <name type="common">goldbreast splitfin</name>
    <dbReference type="NCBI Taxonomy" id="33524"/>
    <lineage>
        <taxon>Eukaryota</taxon>
        <taxon>Metazoa</taxon>
        <taxon>Chordata</taxon>
        <taxon>Craniata</taxon>
        <taxon>Vertebrata</taxon>
        <taxon>Euteleostomi</taxon>
        <taxon>Actinopterygii</taxon>
        <taxon>Neopterygii</taxon>
        <taxon>Teleostei</taxon>
        <taxon>Neoteleostei</taxon>
        <taxon>Acanthomorphata</taxon>
        <taxon>Ovalentaria</taxon>
        <taxon>Atherinomorphae</taxon>
        <taxon>Cyprinodontiformes</taxon>
        <taxon>Goodeidae</taxon>
        <taxon>Ilyodon</taxon>
    </lineage>
</organism>
<feature type="compositionally biased region" description="Low complexity" evidence="1">
    <location>
        <begin position="131"/>
        <end position="150"/>
    </location>
</feature>
<evidence type="ECO:0000313" key="3">
    <source>
        <dbReference type="Proteomes" id="UP001482620"/>
    </source>
</evidence>
<evidence type="ECO:0000256" key="1">
    <source>
        <dbReference type="SAM" id="MobiDB-lite"/>
    </source>
</evidence>
<dbReference type="EMBL" id="JAHRIQ010101098">
    <property type="protein sequence ID" value="MEQ2253929.1"/>
    <property type="molecule type" value="Genomic_DNA"/>
</dbReference>
<feature type="region of interest" description="Disordered" evidence="1">
    <location>
        <begin position="291"/>
        <end position="337"/>
    </location>
</feature>
<name>A0ABV0VA30_9TELE</name>
<reference evidence="2 3" key="1">
    <citation type="submission" date="2021-06" db="EMBL/GenBank/DDBJ databases">
        <authorList>
            <person name="Palmer J.M."/>
        </authorList>
    </citation>
    <scope>NUCLEOTIDE SEQUENCE [LARGE SCALE GENOMIC DNA]</scope>
    <source>
        <strain evidence="3">if_2019</strain>
        <tissue evidence="2">Muscle</tissue>
    </source>
</reference>
<evidence type="ECO:0000313" key="2">
    <source>
        <dbReference type="EMBL" id="MEQ2253929.1"/>
    </source>
</evidence>
<feature type="region of interest" description="Disordered" evidence="1">
    <location>
        <begin position="82"/>
        <end position="158"/>
    </location>
</feature>
<proteinExistence type="predicted"/>
<keyword evidence="3" id="KW-1185">Reference proteome</keyword>